<keyword evidence="2 3" id="KW-0342">GTP-binding</keyword>
<evidence type="ECO:0000313" key="7">
    <source>
        <dbReference type="Proteomes" id="UP000325440"/>
    </source>
</evidence>
<dbReference type="PANTHER" id="PTHR11566">
    <property type="entry name" value="DYNAMIN"/>
    <property type="match status" value="1"/>
</dbReference>
<feature type="domain" description="Dynamin-type G" evidence="5">
    <location>
        <begin position="22"/>
        <end position="307"/>
    </location>
</feature>
<dbReference type="GO" id="GO:0003924">
    <property type="term" value="F:GTPase activity"/>
    <property type="evidence" value="ECO:0007669"/>
    <property type="project" value="InterPro"/>
</dbReference>
<protein>
    <submittedName>
        <fullName evidence="6">Dynamin GTPase effector,Dynamin-type guanine nucleotide-binding (G) domain,Dynamin, GTPase region</fullName>
    </submittedName>
</protein>
<gene>
    <name evidence="6" type="ORF">CINCED_3A008669</name>
</gene>
<dbReference type="Gene3D" id="3.40.50.300">
    <property type="entry name" value="P-loop containing nucleotide triphosphate hydrolases"/>
    <property type="match status" value="1"/>
</dbReference>
<dbReference type="InterPro" id="IPR001401">
    <property type="entry name" value="Dynamin_GTPase"/>
</dbReference>
<dbReference type="InterPro" id="IPR019762">
    <property type="entry name" value="Dynamin_GTPase_CS"/>
</dbReference>
<evidence type="ECO:0000259" key="4">
    <source>
        <dbReference type="PROSITE" id="PS51388"/>
    </source>
</evidence>
<sequence>MDTLIHTINKLQDVFSVIGHHDINLPQIVVVGTQTSGKSSVIESLVGKSFLPRGTGIVTRAPLVLQMIRYSNRDREEMVRRTENRTATEWAIFLDRPDEIFVDFDAVRDEIERRTEQMAEHNKGITHEQIVLKLYTRLYDLTFVDLPGMTMTSAMMMGGDQSQNIDKRIPEIIWHYVKQPNSIILAIVSATADTSTSDSWKIARKMDPNGTRTIAVVTKLDLVDKNTFQQIINFLCGNRNPLKLGVIGVINRSQEDINRKKSIKETLRTEKEFLKANYPENYKRHGNRALACHLQRILINHIKETYPVLKKQLYDLRSRLNNELRVLETPVSKVSFVLDLLKDMSGSYCETIRGDRKNISEQEMTGGAKIENIVQHDYMTELKNIDPLHDLTDQKIMTILKNTSATNASLFINEKTLKKLISRQIQMLVEPSLTCVDKVHIEMLKIFDTIDQDILEKLARFSQLNHDVRKVLGKILGETLDNIKWFIRSYIETYQESVNTYNTDFMREILRFSNQRKKERLLEQFGPNVKLSAEYNEYEEDPKELSKQMLATLNNLEDTSNSTKEVKAHRILVECYFVSVRKIVQDFVPKRIKYKMLQKVLDTFESRMHQEVFVPYVVEQAFDRVLVEEESVKEDRVKAEEMLKAVDKALNIMVEIQII</sequence>
<dbReference type="InterPro" id="IPR020850">
    <property type="entry name" value="GED_dom"/>
</dbReference>
<comment type="similarity">
    <text evidence="3">Belongs to the TRAFAC class dynamin-like GTPase superfamily. Dynamin/Fzo/YdjA family.</text>
</comment>
<reference evidence="6 7" key="1">
    <citation type="submission" date="2019-08" db="EMBL/GenBank/DDBJ databases">
        <authorList>
            <person name="Alioto T."/>
            <person name="Alioto T."/>
            <person name="Gomez Garrido J."/>
        </authorList>
    </citation>
    <scope>NUCLEOTIDE SEQUENCE [LARGE SCALE GENOMIC DNA]</scope>
</reference>
<proteinExistence type="inferred from homology"/>
<dbReference type="Proteomes" id="UP000325440">
    <property type="component" value="Unassembled WGS sequence"/>
</dbReference>
<dbReference type="Pfam" id="PF02212">
    <property type="entry name" value="GED"/>
    <property type="match status" value="1"/>
</dbReference>
<dbReference type="InterPro" id="IPR022812">
    <property type="entry name" value="Dynamin"/>
</dbReference>
<dbReference type="Gene3D" id="1.20.120.1240">
    <property type="entry name" value="Dynamin, middle domain"/>
    <property type="match status" value="1"/>
</dbReference>
<dbReference type="PROSITE" id="PS51388">
    <property type="entry name" value="GED"/>
    <property type="match status" value="1"/>
</dbReference>
<dbReference type="PROSITE" id="PS51718">
    <property type="entry name" value="G_DYNAMIN_2"/>
    <property type="match status" value="1"/>
</dbReference>
<keyword evidence="1 3" id="KW-0547">Nucleotide-binding</keyword>
<dbReference type="InterPro" id="IPR045063">
    <property type="entry name" value="Dynamin_N"/>
</dbReference>
<evidence type="ECO:0000259" key="5">
    <source>
        <dbReference type="PROSITE" id="PS51718"/>
    </source>
</evidence>
<evidence type="ECO:0000256" key="2">
    <source>
        <dbReference type="ARBA" id="ARBA00023134"/>
    </source>
</evidence>
<dbReference type="InterPro" id="IPR003130">
    <property type="entry name" value="GED"/>
</dbReference>
<dbReference type="SMART" id="SM00053">
    <property type="entry name" value="DYNc"/>
    <property type="match status" value="1"/>
</dbReference>
<dbReference type="EMBL" id="CABPRJ010002374">
    <property type="protein sequence ID" value="VVC44003.1"/>
    <property type="molecule type" value="Genomic_DNA"/>
</dbReference>
<dbReference type="SUPFAM" id="SSF52540">
    <property type="entry name" value="P-loop containing nucleoside triphosphate hydrolases"/>
    <property type="match status" value="1"/>
</dbReference>
<evidence type="ECO:0000256" key="3">
    <source>
        <dbReference type="RuleBase" id="RU003932"/>
    </source>
</evidence>
<dbReference type="InterPro" id="IPR027417">
    <property type="entry name" value="P-loop_NTPase"/>
</dbReference>
<dbReference type="Pfam" id="PF00350">
    <property type="entry name" value="Dynamin_N"/>
    <property type="match status" value="1"/>
</dbReference>
<dbReference type="InterPro" id="IPR030381">
    <property type="entry name" value="G_DYNAMIN_dom"/>
</dbReference>
<dbReference type="PRINTS" id="PR00195">
    <property type="entry name" value="DYNAMIN"/>
</dbReference>
<dbReference type="PROSITE" id="PS00410">
    <property type="entry name" value="G_DYNAMIN_1"/>
    <property type="match status" value="1"/>
</dbReference>
<dbReference type="GO" id="GO:0016020">
    <property type="term" value="C:membrane"/>
    <property type="evidence" value="ECO:0007669"/>
    <property type="project" value="TreeGrafter"/>
</dbReference>
<dbReference type="SMART" id="SM00302">
    <property type="entry name" value="GED"/>
    <property type="match status" value="1"/>
</dbReference>
<dbReference type="Pfam" id="PF01031">
    <property type="entry name" value="Dynamin_M"/>
    <property type="match status" value="1"/>
</dbReference>
<dbReference type="OrthoDB" id="5061070at2759"/>
<keyword evidence="7" id="KW-1185">Reference proteome</keyword>
<feature type="domain" description="GED" evidence="4">
    <location>
        <begin position="566"/>
        <end position="659"/>
    </location>
</feature>
<dbReference type="PANTHER" id="PTHR11566:SF21">
    <property type="entry name" value="DYNAMIN RELATED PROTEIN 1, ISOFORM A"/>
    <property type="match status" value="1"/>
</dbReference>
<dbReference type="CDD" id="cd08771">
    <property type="entry name" value="DLP_1"/>
    <property type="match status" value="1"/>
</dbReference>
<evidence type="ECO:0000313" key="6">
    <source>
        <dbReference type="EMBL" id="VVC44003.1"/>
    </source>
</evidence>
<accession>A0A5E4NJX3</accession>
<dbReference type="GO" id="GO:0005874">
    <property type="term" value="C:microtubule"/>
    <property type="evidence" value="ECO:0007669"/>
    <property type="project" value="TreeGrafter"/>
</dbReference>
<dbReference type="GO" id="GO:0005525">
    <property type="term" value="F:GTP binding"/>
    <property type="evidence" value="ECO:0007669"/>
    <property type="project" value="UniProtKB-KW"/>
</dbReference>
<evidence type="ECO:0000256" key="1">
    <source>
        <dbReference type="ARBA" id="ARBA00022741"/>
    </source>
</evidence>
<dbReference type="InterPro" id="IPR000375">
    <property type="entry name" value="Dynamin_stalk"/>
</dbReference>
<organism evidence="6 7">
    <name type="scientific">Cinara cedri</name>
    <dbReference type="NCBI Taxonomy" id="506608"/>
    <lineage>
        <taxon>Eukaryota</taxon>
        <taxon>Metazoa</taxon>
        <taxon>Ecdysozoa</taxon>
        <taxon>Arthropoda</taxon>
        <taxon>Hexapoda</taxon>
        <taxon>Insecta</taxon>
        <taxon>Pterygota</taxon>
        <taxon>Neoptera</taxon>
        <taxon>Paraneoptera</taxon>
        <taxon>Hemiptera</taxon>
        <taxon>Sternorrhyncha</taxon>
        <taxon>Aphidomorpha</taxon>
        <taxon>Aphidoidea</taxon>
        <taxon>Aphididae</taxon>
        <taxon>Lachninae</taxon>
        <taxon>Cinara</taxon>
    </lineage>
</organism>
<name>A0A5E4NJX3_9HEMI</name>
<dbReference type="AlphaFoldDB" id="A0A5E4NJX3"/>
<dbReference type="GO" id="GO:0005737">
    <property type="term" value="C:cytoplasm"/>
    <property type="evidence" value="ECO:0007669"/>
    <property type="project" value="TreeGrafter"/>
</dbReference>
<dbReference type="GO" id="GO:0008017">
    <property type="term" value="F:microtubule binding"/>
    <property type="evidence" value="ECO:0007669"/>
    <property type="project" value="TreeGrafter"/>
</dbReference>